<dbReference type="Pfam" id="PF00221">
    <property type="entry name" value="Lyase_aromatic"/>
    <property type="match status" value="1"/>
</dbReference>
<accession>A0ABU0JM62</accession>
<keyword evidence="2" id="KW-1185">Reference proteome</keyword>
<comment type="caution">
    <text evidence="1">The sequence shown here is derived from an EMBL/GenBank/DDBJ whole genome shotgun (WGS) entry which is preliminary data.</text>
</comment>
<dbReference type="EMBL" id="JAUSVX010000034">
    <property type="protein sequence ID" value="MDQ0475374.1"/>
    <property type="molecule type" value="Genomic_DNA"/>
</dbReference>
<dbReference type="SUPFAM" id="SSF48557">
    <property type="entry name" value="L-aspartase-like"/>
    <property type="match status" value="1"/>
</dbReference>
<dbReference type="Proteomes" id="UP001242480">
    <property type="component" value="Unassembled WGS sequence"/>
</dbReference>
<evidence type="ECO:0000313" key="2">
    <source>
        <dbReference type="Proteomes" id="UP001242480"/>
    </source>
</evidence>
<protein>
    <submittedName>
        <fullName evidence="1">Histidine ammonia-lyase</fullName>
        <ecNumber evidence="1">4.3.1.3</ecNumber>
    </submittedName>
</protein>
<gene>
    <name evidence="1" type="ORF">QO011_008417</name>
</gene>
<organism evidence="1 2">
    <name type="scientific">Labrys wisconsinensis</name>
    <dbReference type="NCBI Taxonomy" id="425677"/>
    <lineage>
        <taxon>Bacteria</taxon>
        <taxon>Pseudomonadati</taxon>
        <taxon>Pseudomonadota</taxon>
        <taxon>Alphaproteobacteria</taxon>
        <taxon>Hyphomicrobiales</taxon>
        <taxon>Xanthobacteraceae</taxon>
        <taxon>Labrys</taxon>
    </lineage>
</organism>
<sequence>MPAPIVEIGLAPHPWRDVVAIADGAAVTLHPAVRERLGLHRRAVEAIAARGERAYGITTGLGALSDVILSREEIVTISTNTVRSHACAMGEPFAPRTVRAIMAGQILNFCHGPSGISPAVVDQIIRLLAEGITPVIPSQGSVGYISHTAHVGLALIGEGFVHDGGAVKPTAEALGAHGIAPLTLGAKEGLSLVNGTPCLAGLACLVLAEAERLADWADLIAAMSFEVLGGQIAAFDAAALAWKRHPGVQHVGARLRAALAGSQIVAANRGRRTQDALSIRSIPQIHGAIRDAIAATEQRVDGELASATDNPLVLLDGGEPRLVSQANPHGETVALALDALAIALAELGGVSERRLDRLVNPLVSGLPAFLVKHSGVNSGFMIAQYVAASIASENKILATPASVDNYVTSALQEDHLSLGTPAALKALRLAGNVQKILAVEYLAAGQAYEFMDGRRPGAGTAQALAHLRAHVPPTETDRFMSPDLAAADGLLARPCPVGL</sequence>
<name>A0ABU0JM62_9HYPH</name>
<dbReference type="Gene3D" id="1.20.200.10">
    <property type="entry name" value="Fumarase/aspartase (Central domain)"/>
    <property type="match status" value="1"/>
</dbReference>
<reference evidence="1 2" key="1">
    <citation type="submission" date="2023-07" db="EMBL/GenBank/DDBJ databases">
        <title>Genomic Encyclopedia of Type Strains, Phase IV (KMG-IV): sequencing the most valuable type-strain genomes for metagenomic binning, comparative biology and taxonomic classification.</title>
        <authorList>
            <person name="Goeker M."/>
        </authorList>
    </citation>
    <scope>NUCLEOTIDE SEQUENCE [LARGE SCALE GENOMIC DNA]</scope>
    <source>
        <strain evidence="1 2">DSM 19619</strain>
    </source>
</reference>
<dbReference type="EC" id="4.3.1.3" evidence="1"/>
<keyword evidence="1" id="KW-0456">Lyase</keyword>
<dbReference type="GO" id="GO:0004397">
    <property type="term" value="F:histidine ammonia-lyase activity"/>
    <property type="evidence" value="ECO:0007669"/>
    <property type="project" value="UniProtKB-EC"/>
</dbReference>
<dbReference type="InterPro" id="IPR008948">
    <property type="entry name" value="L-Aspartase-like"/>
</dbReference>
<evidence type="ECO:0000313" key="1">
    <source>
        <dbReference type="EMBL" id="MDQ0475374.1"/>
    </source>
</evidence>
<dbReference type="Gene3D" id="1.10.275.10">
    <property type="entry name" value="Fumarase/aspartase (N-terminal domain)"/>
    <property type="match status" value="1"/>
</dbReference>
<dbReference type="RefSeq" id="WP_307286530.1">
    <property type="nucleotide sequence ID" value="NZ_JAUSVX010000034.1"/>
</dbReference>
<dbReference type="CDD" id="cd00332">
    <property type="entry name" value="PAL-HAL"/>
    <property type="match status" value="1"/>
</dbReference>
<dbReference type="InterPro" id="IPR024083">
    <property type="entry name" value="Fumarase/histidase_N"/>
</dbReference>
<dbReference type="PANTHER" id="PTHR10362">
    <property type="entry name" value="HISTIDINE AMMONIA-LYASE"/>
    <property type="match status" value="1"/>
</dbReference>
<proteinExistence type="predicted"/>
<dbReference type="InterPro" id="IPR001106">
    <property type="entry name" value="Aromatic_Lyase"/>
</dbReference>